<evidence type="ECO:0000313" key="6">
    <source>
        <dbReference type="EMBL" id="CAD9671309.1"/>
    </source>
</evidence>
<keyword evidence="1" id="KW-0479">Metal-binding</keyword>
<dbReference type="AlphaFoldDB" id="A0A7S2RHL1"/>
<dbReference type="InterPro" id="IPR036010">
    <property type="entry name" value="2Fe-2S_ferredoxin-like_sf"/>
</dbReference>
<evidence type="ECO:0000259" key="5">
    <source>
        <dbReference type="PROSITE" id="PS51085"/>
    </source>
</evidence>
<dbReference type="InterPro" id="IPR012675">
    <property type="entry name" value="Beta-grasp_dom_sf"/>
</dbReference>
<dbReference type="PROSITE" id="PS51085">
    <property type="entry name" value="2FE2S_FER_2"/>
    <property type="match status" value="1"/>
</dbReference>
<dbReference type="InterPro" id="IPR006058">
    <property type="entry name" value="2Fe2S_fd_BS"/>
</dbReference>
<name>A0A7S2RHL1_9STRA</name>
<dbReference type="SUPFAM" id="SSF54292">
    <property type="entry name" value="2Fe-2S ferredoxin-like"/>
    <property type="match status" value="1"/>
</dbReference>
<feature type="signal peptide" evidence="4">
    <location>
        <begin position="1"/>
        <end position="18"/>
    </location>
</feature>
<gene>
    <name evidence="6" type="ORF">RMAR1173_LOCUS4633</name>
</gene>
<dbReference type="Pfam" id="PF00111">
    <property type="entry name" value="Fer2"/>
    <property type="match status" value="1"/>
</dbReference>
<dbReference type="GO" id="GO:0051537">
    <property type="term" value="F:2 iron, 2 sulfur cluster binding"/>
    <property type="evidence" value="ECO:0007669"/>
    <property type="project" value="UniProtKB-KW"/>
</dbReference>
<evidence type="ECO:0000256" key="2">
    <source>
        <dbReference type="ARBA" id="ARBA00023014"/>
    </source>
</evidence>
<evidence type="ECO:0000256" key="3">
    <source>
        <dbReference type="SAM" id="MobiDB-lite"/>
    </source>
</evidence>
<evidence type="ECO:0000256" key="4">
    <source>
        <dbReference type="SAM" id="SignalP"/>
    </source>
</evidence>
<proteinExistence type="predicted"/>
<dbReference type="PROSITE" id="PS00197">
    <property type="entry name" value="2FE2S_FER_1"/>
    <property type="match status" value="1"/>
</dbReference>
<keyword evidence="1" id="KW-0408">Iron</keyword>
<organism evidence="6">
    <name type="scientific">Rhizochromulina marina</name>
    <dbReference type="NCBI Taxonomy" id="1034831"/>
    <lineage>
        <taxon>Eukaryota</taxon>
        <taxon>Sar</taxon>
        <taxon>Stramenopiles</taxon>
        <taxon>Ochrophyta</taxon>
        <taxon>Dictyochophyceae</taxon>
        <taxon>Rhizochromulinales</taxon>
        <taxon>Rhizochromulina</taxon>
    </lineage>
</organism>
<keyword evidence="2" id="KW-0411">Iron-sulfur</keyword>
<keyword evidence="1" id="KW-0001">2Fe-2S</keyword>
<feature type="region of interest" description="Disordered" evidence="3">
    <location>
        <begin position="174"/>
        <end position="200"/>
    </location>
</feature>
<feature type="domain" description="2Fe-2S ferredoxin-type" evidence="5">
    <location>
        <begin position="51"/>
        <end position="146"/>
    </location>
</feature>
<sequence>MRGLGAVVLACLVARGEGFQRPPPLTQAQHGSGRRAVSVAAAQSGKVVPVRFINVPDQGEVTTEAPLGSIVMDVGDQMGIEIPRGCRTGLCGACTCDLKDPSWNAAAHQVAGSNGRPGFQTVRACSTKVTLLPGQKEMVIDLFRLDTKLGDQRENDPMARFSKNWETEFVPDYKNLRGGKGRQDPRLTRSKDPGRTFAQDGIPPWDVVW</sequence>
<keyword evidence="4" id="KW-0732">Signal</keyword>
<dbReference type="InterPro" id="IPR001041">
    <property type="entry name" value="2Fe-2S_ferredoxin-type"/>
</dbReference>
<dbReference type="CDD" id="cd00207">
    <property type="entry name" value="fer2"/>
    <property type="match status" value="1"/>
</dbReference>
<dbReference type="EMBL" id="HBHJ01007180">
    <property type="protein sequence ID" value="CAD9671309.1"/>
    <property type="molecule type" value="Transcribed_RNA"/>
</dbReference>
<feature type="compositionally biased region" description="Basic and acidic residues" evidence="3">
    <location>
        <begin position="181"/>
        <end position="194"/>
    </location>
</feature>
<dbReference type="Gene3D" id="3.10.20.30">
    <property type="match status" value="1"/>
</dbReference>
<reference evidence="6" key="1">
    <citation type="submission" date="2021-01" db="EMBL/GenBank/DDBJ databases">
        <authorList>
            <person name="Corre E."/>
            <person name="Pelletier E."/>
            <person name="Niang G."/>
            <person name="Scheremetjew M."/>
            <person name="Finn R."/>
            <person name="Kale V."/>
            <person name="Holt S."/>
            <person name="Cochrane G."/>
            <person name="Meng A."/>
            <person name="Brown T."/>
            <person name="Cohen L."/>
        </authorList>
    </citation>
    <scope>NUCLEOTIDE SEQUENCE</scope>
    <source>
        <strain evidence="6">CCMP1243</strain>
    </source>
</reference>
<accession>A0A7S2RHL1</accession>
<feature type="chain" id="PRO_5030885137" description="2Fe-2S ferredoxin-type domain-containing protein" evidence="4">
    <location>
        <begin position="19"/>
        <end position="209"/>
    </location>
</feature>
<evidence type="ECO:0000256" key="1">
    <source>
        <dbReference type="ARBA" id="ARBA00022714"/>
    </source>
</evidence>
<protein>
    <recommendedName>
        <fullName evidence="5">2Fe-2S ferredoxin-type domain-containing protein</fullName>
    </recommendedName>
</protein>